<dbReference type="Pfam" id="PF16412">
    <property type="entry name" value="DUF5020"/>
    <property type="match status" value="1"/>
</dbReference>
<proteinExistence type="predicted"/>
<dbReference type="RefSeq" id="WP_119409870.1">
    <property type="nucleotide sequence ID" value="NZ_CP032869.1"/>
</dbReference>
<organism evidence="1 2">
    <name type="scientific">Mucilaginibacter celer</name>
    <dbReference type="NCBI Taxonomy" id="2305508"/>
    <lineage>
        <taxon>Bacteria</taxon>
        <taxon>Pseudomonadati</taxon>
        <taxon>Bacteroidota</taxon>
        <taxon>Sphingobacteriia</taxon>
        <taxon>Sphingobacteriales</taxon>
        <taxon>Sphingobacteriaceae</taxon>
        <taxon>Mucilaginibacter</taxon>
    </lineage>
</organism>
<dbReference type="Proteomes" id="UP000270046">
    <property type="component" value="Chromosome"/>
</dbReference>
<gene>
    <name evidence="1" type="ORF">HYN43_013630</name>
</gene>
<evidence type="ECO:0000313" key="1">
    <source>
        <dbReference type="EMBL" id="AYL96270.1"/>
    </source>
</evidence>
<evidence type="ECO:0000313" key="2">
    <source>
        <dbReference type="Proteomes" id="UP000270046"/>
    </source>
</evidence>
<keyword evidence="2" id="KW-1185">Reference proteome</keyword>
<dbReference type="OrthoDB" id="1007128at2"/>
<protein>
    <submittedName>
        <fullName evidence="1">DUF5020 family protein</fullName>
    </submittedName>
</protein>
<dbReference type="KEGG" id="muh:HYN43_013630"/>
<sequence length="247" mass="28563">MKFRIIIILCFLVKGTLAQNLQLHYDLRHTVDPGRNSKNFPSLYFEYFKSMKKPGDSALVKPGAFFLKVQTDLQGADNNIGKSFIQVSQSFKFWKPDVFLSVQYSGGLGVTEPKHYSYYITNAFSLGPAYGFAWAGVYFSTSLSYTYNALEKPSYDFMYSFYWGKGFFNYKLEFKGDFEVYTINRNQGDDFTRNLRGKRLSFFGEPQLWYNINNTVGVGARLNMFYHVVTTEDVFQNYPTIAVKVKL</sequence>
<reference evidence="1 2" key="1">
    <citation type="submission" date="2018-10" db="EMBL/GenBank/DDBJ databases">
        <title>Genome sequencing of Mucilaginibacter sp. HYN0043.</title>
        <authorList>
            <person name="Kim M."/>
            <person name="Yi H."/>
        </authorList>
    </citation>
    <scope>NUCLEOTIDE SEQUENCE [LARGE SCALE GENOMIC DNA]</scope>
    <source>
        <strain evidence="1 2">HYN0043</strain>
    </source>
</reference>
<dbReference type="AlphaFoldDB" id="A0A494VS98"/>
<accession>A0A494VS98</accession>
<dbReference type="EMBL" id="CP032869">
    <property type="protein sequence ID" value="AYL96270.1"/>
    <property type="molecule type" value="Genomic_DNA"/>
</dbReference>
<name>A0A494VS98_9SPHI</name>